<evidence type="ECO:0000256" key="7">
    <source>
        <dbReference type="ARBA" id="ARBA00069872"/>
    </source>
</evidence>
<dbReference type="EMBL" id="HE806316">
    <property type="protein sequence ID" value="CCH58482.1"/>
    <property type="molecule type" value="Genomic_DNA"/>
</dbReference>
<dbReference type="GeneID" id="14493711"/>
<dbReference type="InterPro" id="IPR022669">
    <property type="entry name" value="Ribosomal_uL2_C"/>
</dbReference>
<dbReference type="GO" id="GO:0003735">
    <property type="term" value="F:structural constituent of ribosome"/>
    <property type="evidence" value="ECO:0007669"/>
    <property type="project" value="InterPro"/>
</dbReference>
<evidence type="ECO:0000256" key="5">
    <source>
        <dbReference type="ARBA" id="ARBA00023274"/>
    </source>
</evidence>
<organism evidence="11 12">
    <name type="scientific">Henningerozyma blattae (strain ATCC 34711 / CBS 6284 / DSM 70876 / NBRC 10599 / NRRL Y-10934 / UCD 77-7)</name>
    <name type="common">Yeast</name>
    <name type="synonym">Tetrapisispora blattae</name>
    <dbReference type="NCBI Taxonomy" id="1071380"/>
    <lineage>
        <taxon>Eukaryota</taxon>
        <taxon>Fungi</taxon>
        <taxon>Dikarya</taxon>
        <taxon>Ascomycota</taxon>
        <taxon>Saccharomycotina</taxon>
        <taxon>Saccharomycetes</taxon>
        <taxon>Saccharomycetales</taxon>
        <taxon>Saccharomycetaceae</taxon>
        <taxon>Henningerozyma</taxon>
    </lineage>
</organism>
<dbReference type="NCBIfam" id="TIGR01171">
    <property type="entry name" value="rplB_bact"/>
    <property type="match status" value="1"/>
</dbReference>
<evidence type="ECO:0000256" key="2">
    <source>
        <dbReference type="ARBA" id="ARBA00005636"/>
    </source>
</evidence>
<dbReference type="AlphaFoldDB" id="I2GWI0"/>
<dbReference type="FunFam" id="2.40.50.140:FF:000128">
    <property type="entry name" value="50S ribosomal protein L2"/>
    <property type="match status" value="1"/>
</dbReference>
<evidence type="ECO:0000256" key="4">
    <source>
        <dbReference type="ARBA" id="ARBA00023128"/>
    </source>
</evidence>
<dbReference type="InterPro" id="IPR002171">
    <property type="entry name" value="Ribosomal_uL2"/>
</dbReference>
<dbReference type="Gene3D" id="4.10.950.10">
    <property type="entry name" value="Ribosomal protein L2, domain 3"/>
    <property type="match status" value="1"/>
</dbReference>
<comment type="similarity">
    <text evidence="2">Belongs to the universal ribosomal protein uL2 family.</text>
</comment>
<dbReference type="PROSITE" id="PS00467">
    <property type="entry name" value="RIBOSOMAL_L2"/>
    <property type="match status" value="1"/>
</dbReference>
<dbReference type="Gene3D" id="2.40.50.140">
    <property type="entry name" value="Nucleic acid-binding proteins"/>
    <property type="match status" value="1"/>
</dbReference>
<evidence type="ECO:0000256" key="3">
    <source>
        <dbReference type="ARBA" id="ARBA00022980"/>
    </source>
</evidence>
<sequence length="347" mass="39099">MWLNRLYPPRIPLPLHYPVRFHRLATTESTPLQIIPHDTDLSLLEQQDALVKKRHLLSKNATPLRKHKPISPGLRWVRTPIHPHLFKGPPIRSLTIHKHKNGGRNNTGRITVRHQGGGHKRRLRLLDFHRNQDGPCTVLRIEYDPGRTSHIALLKHNTTGKLSYITACDGLRANDIVQSFRNSPPLDTAAIQRGNCLRLRDIPIGTILHNIALVPHGPGKLCRAAGTYGRLLDKLPEKRRAVVRLQSGEHRYVALDSIATIGIVSNVDHQNESWGKAGRARWRGIRPTVRGVAMNKCDHPHGGGRGKSKSNRLSVSPWGILAKGYKTRRGKNVNKMKIKDRPRGKRG</sequence>
<dbReference type="GO" id="GO:0032543">
    <property type="term" value="P:mitochondrial translation"/>
    <property type="evidence" value="ECO:0007669"/>
    <property type="project" value="TreeGrafter"/>
</dbReference>
<evidence type="ECO:0000313" key="12">
    <source>
        <dbReference type="Proteomes" id="UP000002866"/>
    </source>
</evidence>
<dbReference type="InterPro" id="IPR012340">
    <property type="entry name" value="NA-bd_OB-fold"/>
</dbReference>
<comment type="function">
    <text evidence="6">Component of the mitochondrial ribosome (mitoribosome), a dedicated translation machinery responsible for the synthesis of mitochondrial genome-encoded proteins, including at least some of the essential transmembrane subunits of the mitochondrial respiratory chain. The mitoribosomes are attached to the mitochondrial inner membrane and translation products are cotranslationally integrated into the membrane.</text>
</comment>
<feature type="domain" description="Large ribosomal subunit protein uL2 C-terminal" evidence="9">
    <location>
        <begin position="191"/>
        <end position="321"/>
    </location>
</feature>
<evidence type="ECO:0000259" key="10">
    <source>
        <dbReference type="SMART" id="SM01383"/>
    </source>
</evidence>
<dbReference type="Gene3D" id="2.30.30.30">
    <property type="match status" value="1"/>
</dbReference>
<dbReference type="InterPro" id="IPR014726">
    <property type="entry name" value="Ribosomal_uL2_dom3"/>
</dbReference>
<dbReference type="STRING" id="1071380.I2GWI0"/>
<comment type="subcellular location">
    <subcellularLocation>
        <location evidence="1">Mitochondrion</location>
    </subcellularLocation>
</comment>
<dbReference type="InterPro" id="IPR005880">
    <property type="entry name" value="Ribosomal_uL2_bac/org-type"/>
</dbReference>
<evidence type="ECO:0000259" key="9">
    <source>
        <dbReference type="SMART" id="SM01382"/>
    </source>
</evidence>
<dbReference type="SUPFAM" id="SSF50104">
    <property type="entry name" value="Translation proteins SH3-like domain"/>
    <property type="match status" value="1"/>
</dbReference>
<dbReference type="HOGENOM" id="CLU_036235_3_1_1"/>
<dbReference type="InterPro" id="IPR022666">
    <property type="entry name" value="Ribosomal_uL2_RNA-bd_dom"/>
</dbReference>
<dbReference type="Pfam" id="PF03947">
    <property type="entry name" value="Ribosomal_L2_C"/>
    <property type="match status" value="1"/>
</dbReference>
<dbReference type="FunFam" id="4.10.950.10:FF:000001">
    <property type="entry name" value="50S ribosomal protein L2"/>
    <property type="match status" value="1"/>
</dbReference>
<keyword evidence="3" id="KW-0689">Ribosomal protein</keyword>
<evidence type="ECO:0000313" key="11">
    <source>
        <dbReference type="EMBL" id="CCH58482.1"/>
    </source>
</evidence>
<dbReference type="GO" id="GO:0016740">
    <property type="term" value="F:transferase activity"/>
    <property type="evidence" value="ECO:0007669"/>
    <property type="project" value="InterPro"/>
</dbReference>
<gene>
    <name evidence="11" type="primary">TBLA0A06910</name>
    <name evidence="11" type="ORF">TBLA_0A06910</name>
</gene>
<dbReference type="InterPro" id="IPR014722">
    <property type="entry name" value="Rib_uL2_dom2"/>
</dbReference>
<keyword evidence="4" id="KW-0496">Mitochondrion</keyword>
<dbReference type="KEGG" id="tbl:TBLA_0A06910"/>
<feature type="region of interest" description="Disordered" evidence="8">
    <location>
        <begin position="96"/>
        <end position="116"/>
    </location>
</feature>
<evidence type="ECO:0000256" key="1">
    <source>
        <dbReference type="ARBA" id="ARBA00004173"/>
    </source>
</evidence>
<proteinExistence type="inferred from homology"/>
<dbReference type="PANTHER" id="PTHR13691:SF5">
    <property type="entry name" value="LARGE RIBOSOMAL SUBUNIT PROTEIN UL2M"/>
    <property type="match status" value="1"/>
</dbReference>
<dbReference type="Proteomes" id="UP000002866">
    <property type="component" value="Chromosome 1"/>
</dbReference>
<dbReference type="InterPro" id="IPR022671">
    <property type="entry name" value="Ribosomal_uL2_CS"/>
</dbReference>
<dbReference type="RefSeq" id="XP_004178001.1">
    <property type="nucleotide sequence ID" value="XM_004177953.1"/>
</dbReference>
<evidence type="ECO:0000256" key="8">
    <source>
        <dbReference type="SAM" id="MobiDB-lite"/>
    </source>
</evidence>
<evidence type="ECO:0000256" key="6">
    <source>
        <dbReference type="ARBA" id="ARBA00037226"/>
    </source>
</evidence>
<keyword evidence="12" id="KW-1185">Reference proteome</keyword>
<dbReference type="GO" id="GO:0003723">
    <property type="term" value="F:RNA binding"/>
    <property type="evidence" value="ECO:0007669"/>
    <property type="project" value="InterPro"/>
</dbReference>
<feature type="domain" description="Large ribosomal subunit protein uL2 RNA-binding" evidence="10">
    <location>
        <begin position="103"/>
        <end position="179"/>
    </location>
</feature>
<reference evidence="11 12" key="1">
    <citation type="journal article" date="2011" name="Proc. Natl. Acad. Sci. U.S.A.">
        <title>Evolutionary erosion of yeast sex chromosomes by mating-type switching accidents.</title>
        <authorList>
            <person name="Gordon J.L."/>
            <person name="Armisen D."/>
            <person name="Proux-Wera E."/>
            <person name="Oheigeartaigh S.S."/>
            <person name="Byrne K.P."/>
            <person name="Wolfe K.H."/>
        </authorList>
    </citation>
    <scope>NUCLEOTIDE SEQUENCE [LARGE SCALE GENOMIC DNA]</scope>
    <source>
        <strain evidence="12">ATCC 34711 / CBS 6284 / DSM 70876 / NBRC 10599 / NRRL Y-10934 / UCD 77-7</strain>
    </source>
</reference>
<dbReference type="SMART" id="SM01382">
    <property type="entry name" value="Ribosomal_L2_C"/>
    <property type="match status" value="1"/>
</dbReference>
<dbReference type="SMART" id="SM01383">
    <property type="entry name" value="Ribosomal_L2"/>
    <property type="match status" value="1"/>
</dbReference>
<dbReference type="OrthoDB" id="268576at2759"/>
<dbReference type="SUPFAM" id="SSF50249">
    <property type="entry name" value="Nucleic acid-binding proteins"/>
    <property type="match status" value="1"/>
</dbReference>
<accession>I2GWI0</accession>
<name>I2GWI0_HENB6</name>
<dbReference type="eggNOG" id="KOG0438">
    <property type="taxonomic scope" value="Eukaryota"/>
</dbReference>
<dbReference type="GO" id="GO:0005762">
    <property type="term" value="C:mitochondrial large ribosomal subunit"/>
    <property type="evidence" value="ECO:0007669"/>
    <property type="project" value="TreeGrafter"/>
</dbReference>
<dbReference type="PANTHER" id="PTHR13691">
    <property type="entry name" value="RIBOSOMAL PROTEIN L2"/>
    <property type="match status" value="1"/>
</dbReference>
<dbReference type="FunCoup" id="I2GWI0">
    <property type="interactions" value="483"/>
</dbReference>
<dbReference type="InterPro" id="IPR008991">
    <property type="entry name" value="Translation_prot_SH3-like_sf"/>
</dbReference>
<dbReference type="Pfam" id="PF00181">
    <property type="entry name" value="Ribosomal_L2_N"/>
    <property type="match status" value="1"/>
</dbReference>
<keyword evidence="5" id="KW-0687">Ribonucleoprotein</keyword>
<dbReference type="OMA" id="TAQRGNC"/>
<protein>
    <recommendedName>
        <fullName evidence="7">Large ribosomal subunit protein uL2m</fullName>
    </recommendedName>
</protein>
<dbReference type="InParanoid" id="I2GWI0"/>